<sequence>MEEEATIASRIARFIRRFFFRFSHTAGPRFRSSVDKKKTRLVFRIVFVSIDKKRKQTKHGSYAILHKHDDDDDISFRQTKPNPLFFVFSFSFFFLSVLPDPSETRTIFERFIKTA</sequence>
<name>A0ACC2MXY9_PERAE</name>
<dbReference type="Proteomes" id="UP001234297">
    <property type="component" value="Chromosome 1"/>
</dbReference>
<organism evidence="1 2">
    <name type="scientific">Persea americana</name>
    <name type="common">Avocado</name>
    <dbReference type="NCBI Taxonomy" id="3435"/>
    <lineage>
        <taxon>Eukaryota</taxon>
        <taxon>Viridiplantae</taxon>
        <taxon>Streptophyta</taxon>
        <taxon>Embryophyta</taxon>
        <taxon>Tracheophyta</taxon>
        <taxon>Spermatophyta</taxon>
        <taxon>Magnoliopsida</taxon>
        <taxon>Magnoliidae</taxon>
        <taxon>Laurales</taxon>
        <taxon>Lauraceae</taxon>
        <taxon>Persea</taxon>
    </lineage>
</organism>
<proteinExistence type="predicted"/>
<evidence type="ECO:0000313" key="2">
    <source>
        <dbReference type="Proteomes" id="UP001234297"/>
    </source>
</evidence>
<dbReference type="EMBL" id="CM056809">
    <property type="protein sequence ID" value="KAJ8650529.1"/>
    <property type="molecule type" value="Genomic_DNA"/>
</dbReference>
<reference evidence="1 2" key="1">
    <citation type="journal article" date="2022" name="Hortic Res">
        <title>A haplotype resolved chromosomal level avocado genome allows analysis of novel avocado genes.</title>
        <authorList>
            <person name="Nath O."/>
            <person name="Fletcher S.J."/>
            <person name="Hayward A."/>
            <person name="Shaw L.M."/>
            <person name="Masouleh A.K."/>
            <person name="Furtado A."/>
            <person name="Henry R.J."/>
            <person name="Mitter N."/>
        </authorList>
    </citation>
    <scope>NUCLEOTIDE SEQUENCE [LARGE SCALE GENOMIC DNA]</scope>
    <source>
        <strain evidence="2">cv. Hass</strain>
    </source>
</reference>
<comment type="caution">
    <text evidence="1">The sequence shown here is derived from an EMBL/GenBank/DDBJ whole genome shotgun (WGS) entry which is preliminary data.</text>
</comment>
<protein>
    <submittedName>
        <fullName evidence="1">Uncharacterized protein</fullName>
    </submittedName>
</protein>
<keyword evidence="2" id="KW-1185">Reference proteome</keyword>
<evidence type="ECO:0000313" key="1">
    <source>
        <dbReference type="EMBL" id="KAJ8650529.1"/>
    </source>
</evidence>
<accession>A0ACC2MXY9</accession>
<gene>
    <name evidence="1" type="ORF">MRB53_003552</name>
</gene>